<organism evidence="1">
    <name type="scientific">freshwater metagenome</name>
    <dbReference type="NCBI Taxonomy" id="449393"/>
    <lineage>
        <taxon>unclassified sequences</taxon>
        <taxon>metagenomes</taxon>
        <taxon>ecological metagenomes</taxon>
    </lineage>
</organism>
<dbReference type="EMBL" id="JNSK01000083">
    <property type="protein sequence ID" value="KGA15817.1"/>
    <property type="molecule type" value="Genomic_DNA"/>
</dbReference>
<evidence type="ECO:0000313" key="1">
    <source>
        <dbReference type="EMBL" id="KGA15817.1"/>
    </source>
</evidence>
<name>A0A094PXF3_9ZZZZ</name>
<protein>
    <submittedName>
        <fullName evidence="1">Uncharacterized protein</fullName>
    </submittedName>
</protein>
<proteinExistence type="predicted"/>
<gene>
    <name evidence="1" type="ORF">GM50_16195</name>
</gene>
<comment type="caution">
    <text evidence="1">The sequence shown here is derived from an EMBL/GenBank/DDBJ whole genome shotgun (WGS) entry which is preliminary data.</text>
</comment>
<accession>A0A094PXF3</accession>
<dbReference type="AlphaFoldDB" id="A0A094PXF3"/>
<reference evidence="1" key="1">
    <citation type="submission" date="2014-05" db="EMBL/GenBank/DDBJ databases">
        <title>Key roles for freshwater Actinobacteria revealed by deep metagenomic sequencing.</title>
        <authorList>
            <person name="Ghai R."/>
            <person name="Mizuno C.M."/>
            <person name="Picazo A."/>
            <person name="Camacho A."/>
            <person name="Rodriguez-Valera F."/>
        </authorList>
    </citation>
    <scope>NUCLEOTIDE SEQUENCE</scope>
</reference>
<sequence length="50" mass="5648">MASLHFLNRNLLLSVTALNASLLQKLFVLLLRHALASLLNYGTHMSRSHF</sequence>